<evidence type="ECO:0000256" key="1">
    <source>
        <dbReference type="SAM" id="MobiDB-lite"/>
    </source>
</evidence>
<evidence type="ECO:0000313" key="2">
    <source>
        <dbReference type="EMBL" id="KOM47880.1"/>
    </source>
</evidence>
<reference evidence="3" key="1">
    <citation type="journal article" date="2015" name="Proc. Natl. Acad. Sci. U.S.A.">
        <title>Genome sequencing of adzuki bean (Vigna angularis) provides insight into high starch and low fat accumulation and domestication.</title>
        <authorList>
            <person name="Yang K."/>
            <person name="Tian Z."/>
            <person name="Chen C."/>
            <person name="Luo L."/>
            <person name="Zhao B."/>
            <person name="Wang Z."/>
            <person name="Yu L."/>
            <person name="Li Y."/>
            <person name="Sun Y."/>
            <person name="Li W."/>
            <person name="Chen Y."/>
            <person name="Li Y."/>
            <person name="Zhang Y."/>
            <person name="Ai D."/>
            <person name="Zhao J."/>
            <person name="Shang C."/>
            <person name="Ma Y."/>
            <person name="Wu B."/>
            <person name="Wang M."/>
            <person name="Gao L."/>
            <person name="Sun D."/>
            <person name="Zhang P."/>
            <person name="Guo F."/>
            <person name="Wang W."/>
            <person name="Li Y."/>
            <person name="Wang J."/>
            <person name="Varshney R.K."/>
            <person name="Wang J."/>
            <person name="Ling H.Q."/>
            <person name="Wan P."/>
        </authorList>
    </citation>
    <scope>NUCLEOTIDE SEQUENCE</scope>
    <source>
        <strain evidence="3">cv. Jingnong 6</strain>
    </source>
</reference>
<organism evidence="2 3">
    <name type="scientific">Phaseolus angularis</name>
    <name type="common">Azuki bean</name>
    <name type="synonym">Vigna angularis</name>
    <dbReference type="NCBI Taxonomy" id="3914"/>
    <lineage>
        <taxon>Eukaryota</taxon>
        <taxon>Viridiplantae</taxon>
        <taxon>Streptophyta</taxon>
        <taxon>Embryophyta</taxon>
        <taxon>Tracheophyta</taxon>
        <taxon>Spermatophyta</taxon>
        <taxon>Magnoliopsida</taxon>
        <taxon>eudicotyledons</taxon>
        <taxon>Gunneridae</taxon>
        <taxon>Pentapetalae</taxon>
        <taxon>rosids</taxon>
        <taxon>fabids</taxon>
        <taxon>Fabales</taxon>
        <taxon>Fabaceae</taxon>
        <taxon>Papilionoideae</taxon>
        <taxon>50 kb inversion clade</taxon>
        <taxon>NPAAA clade</taxon>
        <taxon>indigoferoid/millettioid clade</taxon>
        <taxon>Phaseoleae</taxon>
        <taxon>Vigna</taxon>
    </lineage>
</organism>
<protein>
    <submittedName>
        <fullName evidence="2">Uncharacterized protein</fullName>
    </submittedName>
</protein>
<dbReference type="AlphaFoldDB" id="A0A0L9UYE3"/>
<accession>A0A0L9UYE3</accession>
<feature type="region of interest" description="Disordered" evidence="1">
    <location>
        <begin position="1"/>
        <end position="55"/>
    </location>
</feature>
<proteinExistence type="predicted"/>
<dbReference type="Proteomes" id="UP000053144">
    <property type="component" value="Chromosome 7"/>
</dbReference>
<dbReference type="Gramene" id="KOM47880">
    <property type="protein sequence ID" value="KOM47880"/>
    <property type="gene ID" value="LR48_Vigan07g158400"/>
</dbReference>
<dbReference type="EMBL" id="CM003377">
    <property type="protein sequence ID" value="KOM47880.1"/>
    <property type="molecule type" value="Genomic_DNA"/>
</dbReference>
<gene>
    <name evidence="2" type="ORF">LR48_Vigan07g158400</name>
</gene>
<sequence>MKAEREGDPGAEDLPGVVGLAEAPRGSHSDSSEDAGAEAPQRFQTLRLRERRAEREKREVRCRERERAVEKCRSDADYCLFVAKNSVTVATVPVIATETVVTVPKKTKQGGEWTVSTLEGYSREGWKEEGPTLFSIARSRESSC</sequence>
<name>A0A0L9UYE3_PHAAN</name>
<evidence type="ECO:0000313" key="3">
    <source>
        <dbReference type="Proteomes" id="UP000053144"/>
    </source>
</evidence>